<dbReference type="Pfam" id="PF15393">
    <property type="entry name" value="DUF4615"/>
    <property type="match status" value="1"/>
</dbReference>
<dbReference type="PANTHER" id="PTHR13602:SF2">
    <property type="entry name" value="UPF0488 PROTEIN C8ORF33"/>
    <property type="match status" value="1"/>
</dbReference>
<dbReference type="Proteomes" id="UP000051574">
    <property type="component" value="Unassembled WGS sequence"/>
</dbReference>
<proteinExistence type="inferred from homology"/>
<evidence type="ECO:0000256" key="1">
    <source>
        <dbReference type="ARBA" id="ARBA00005707"/>
    </source>
</evidence>
<feature type="non-terminal residue" evidence="3">
    <location>
        <position position="169"/>
    </location>
</feature>
<feature type="region of interest" description="Disordered" evidence="2">
    <location>
        <begin position="1"/>
        <end position="28"/>
    </location>
</feature>
<accession>A0A0T6B9X4</accession>
<protein>
    <submittedName>
        <fullName evidence="3">Uncharacterized protein</fullName>
    </submittedName>
</protein>
<dbReference type="AlphaFoldDB" id="A0A0T6B9X4"/>
<dbReference type="OrthoDB" id="20277at2759"/>
<comment type="similarity">
    <text evidence="1">Belongs to the UPF0488 family.</text>
</comment>
<sequence length="169" mass="19044">MPPKSKLYESTGKIKSLPKGNDGRNRPELQLSPEVAQQFELELCWCIQQLQTALKSGKLNSKQIQDHTKALNALIKNSTSIVKKRQVMRLSFGDYRAKMVAEDKKLSAANSKIKISHGNPCKKSVFFKKAAFTVTDNDFRFNFPSPAQGDITNVMENVKIKDEAKEIDQ</sequence>
<keyword evidence="4" id="KW-1185">Reference proteome</keyword>
<dbReference type="EMBL" id="LJIG01002832">
    <property type="protein sequence ID" value="KRT84108.1"/>
    <property type="molecule type" value="Genomic_DNA"/>
</dbReference>
<evidence type="ECO:0000313" key="4">
    <source>
        <dbReference type="Proteomes" id="UP000051574"/>
    </source>
</evidence>
<gene>
    <name evidence="3" type="ORF">AMK59_797</name>
</gene>
<reference evidence="3 4" key="1">
    <citation type="submission" date="2015-09" db="EMBL/GenBank/DDBJ databases">
        <title>Draft genome of the scarab beetle Oryctes borbonicus.</title>
        <authorList>
            <person name="Meyer J.M."/>
            <person name="Markov G.V."/>
            <person name="Baskaran P."/>
            <person name="Herrmann M."/>
            <person name="Sommer R.J."/>
            <person name="Roedelsperger C."/>
        </authorList>
    </citation>
    <scope>NUCLEOTIDE SEQUENCE [LARGE SCALE GENOMIC DNA]</scope>
    <source>
        <strain evidence="3">OB123</strain>
        <tissue evidence="3">Whole animal</tissue>
    </source>
</reference>
<organism evidence="3 4">
    <name type="scientific">Oryctes borbonicus</name>
    <dbReference type="NCBI Taxonomy" id="1629725"/>
    <lineage>
        <taxon>Eukaryota</taxon>
        <taxon>Metazoa</taxon>
        <taxon>Ecdysozoa</taxon>
        <taxon>Arthropoda</taxon>
        <taxon>Hexapoda</taxon>
        <taxon>Insecta</taxon>
        <taxon>Pterygota</taxon>
        <taxon>Neoptera</taxon>
        <taxon>Endopterygota</taxon>
        <taxon>Coleoptera</taxon>
        <taxon>Polyphaga</taxon>
        <taxon>Scarabaeiformia</taxon>
        <taxon>Scarabaeidae</taxon>
        <taxon>Dynastinae</taxon>
        <taxon>Oryctes</taxon>
    </lineage>
</organism>
<evidence type="ECO:0000256" key="2">
    <source>
        <dbReference type="SAM" id="MobiDB-lite"/>
    </source>
</evidence>
<comment type="caution">
    <text evidence="3">The sequence shown here is derived from an EMBL/GenBank/DDBJ whole genome shotgun (WGS) entry which is preliminary data.</text>
</comment>
<dbReference type="PANTHER" id="PTHR13602">
    <property type="entry name" value="UPF0488 PROTEIN C8ORF33"/>
    <property type="match status" value="1"/>
</dbReference>
<evidence type="ECO:0000313" key="3">
    <source>
        <dbReference type="EMBL" id="KRT84108.1"/>
    </source>
</evidence>
<name>A0A0T6B9X4_9SCAR</name>
<dbReference type="InterPro" id="IPR029274">
    <property type="entry name" value="DUF4615"/>
</dbReference>